<dbReference type="Proteomes" id="UP001652504">
    <property type="component" value="Unassembled WGS sequence"/>
</dbReference>
<evidence type="ECO:0000313" key="3">
    <source>
        <dbReference type="Proteomes" id="UP001652504"/>
    </source>
</evidence>
<dbReference type="SUPFAM" id="SSF50630">
    <property type="entry name" value="Acid proteases"/>
    <property type="match status" value="1"/>
</dbReference>
<comment type="caution">
    <text evidence="2">The sequence shown here is derived from an EMBL/GenBank/DDBJ whole genome shotgun (WGS) entry which is preliminary data.</text>
</comment>
<dbReference type="InterPro" id="IPR021109">
    <property type="entry name" value="Peptidase_aspartic_dom_sf"/>
</dbReference>
<name>A0ABT3A662_9ALTE</name>
<evidence type="ECO:0000313" key="2">
    <source>
        <dbReference type="EMBL" id="MCV2884098.1"/>
    </source>
</evidence>
<organism evidence="2 3">
    <name type="scientific">Fluctibacter corallii</name>
    <dbReference type="NCBI Taxonomy" id="2984329"/>
    <lineage>
        <taxon>Bacteria</taxon>
        <taxon>Pseudomonadati</taxon>
        <taxon>Pseudomonadota</taxon>
        <taxon>Gammaproteobacteria</taxon>
        <taxon>Alteromonadales</taxon>
        <taxon>Alteromonadaceae</taxon>
        <taxon>Fluctibacter</taxon>
    </lineage>
</organism>
<dbReference type="PANTHER" id="PTHR38037">
    <property type="entry name" value="ZN_PROTEASE DOMAIN-CONTAINING PROTEIN"/>
    <property type="match status" value="1"/>
</dbReference>
<reference evidence="2 3" key="1">
    <citation type="submission" date="2022-10" db="EMBL/GenBank/DDBJ databases">
        <title>Aestuariibacter sp. AA17 isolated from Montipora capitata coral fragment.</title>
        <authorList>
            <person name="Emsley S.A."/>
            <person name="Pfannmuller K.M."/>
            <person name="Loughran R.M."/>
            <person name="Shlafstein M."/>
            <person name="Papke E."/>
            <person name="Saw J.H."/>
            <person name="Ushijima B."/>
            <person name="Videau P."/>
        </authorList>
    </citation>
    <scope>NUCLEOTIDE SEQUENCE [LARGE SCALE GENOMIC DNA]</scope>
    <source>
        <strain evidence="2 3">AA17</strain>
    </source>
</reference>
<dbReference type="Gene3D" id="2.40.70.10">
    <property type="entry name" value="Acid Proteases"/>
    <property type="match status" value="1"/>
</dbReference>
<dbReference type="PANTHER" id="PTHR38037:SF2">
    <property type="entry name" value="ATP-DEPENDENT ZINC PROTEASE DOMAIN-CONTAINING PROTEIN-RELATED"/>
    <property type="match status" value="1"/>
</dbReference>
<evidence type="ECO:0000259" key="1">
    <source>
        <dbReference type="Pfam" id="PF05618"/>
    </source>
</evidence>
<keyword evidence="3" id="KW-1185">Reference proteome</keyword>
<accession>A0ABT3A662</accession>
<protein>
    <submittedName>
        <fullName evidence="2">RimK/LysX family protein</fullName>
    </submittedName>
</protein>
<dbReference type="Pfam" id="PF05618">
    <property type="entry name" value="Zn_protease"/>
    <property type="match status" value="1"/>
</dbReference>
<feature type="domain" description="Retropepsin-like aspartic endopeptidase" evidence="1">
    <location>
        <begin position="6"/>
        <end position="140"/>
    </location>
</feature>
<gene>
    <name evidence="2" type="ORF">OE749_05285</name>
</gene>
<dbReference type="InterPro" id="IPR008503">
    <property type="entry name" value="Asp_endopeptidase"/>
</dbReference>
<dbReference type="EMBL" id="JAOWKX010000002">
    <property type="protein sequence ID" value="MCV2884098.1"/>
    <property type="molecule type" value="Genomic_DNA"/>
</dbReference>
<dbReference type="RefSeq" id="WP_263711305.1">
    <property type="nucleotide sequence ID" value="NZ_JAOWKX010000002.1"/>
</dbReference>
<sequence length="149" mass="16646">MSQKIMVGVVESIALPSLKLANIATRIDTGAKTSALHVDHIVVDDAQRIVHFEFHPDFHDIKKTIKCSAPLHDRRWIKSSNGEREQRCVIKTQATLGASLSWDIEITLTDRSSMNHLMLLGREAMEGVVIVDPEAHFLASERSPEPDPE</sequence>
<proteinExistence type="predicted"/>